<keyword evidence="2" id="KW-1185">Reference proteome</keyword>
<dbReference type="EMBL" id="JABSTQ010010469">
    <property type="protein sequence ID" value="KAG0420835.1"/>
    <property type="molecule type" value="Genomic_DNA"/>
</dbReference>
<reference evidence="1 2" key="1">
    <citation type="journal article" date="2020" name="Cell">
        <title>Large-Scale Comparative Analyses of Tick Genomes Elucidate Their Genetic Diversity and Vector Capacities.</title>
        <authorList>
            <consortium name="Tick Genome and Microbiome Consortium (TIGMIC)"/>
            <person name="Jia N."/>
            <person name="Wang J."/>
            <person name="Shi W."/>
            <person name="Du L."/>
            <person name="Sun Y."/>
            <person name="Zhan W."/>
            <person name="Jiang J.F."/>
            <person name="Wang Q."/>
            <person name="Zhang B."/>
            <person name="Ji P."/>
            <person name="Bell-Sakyi L."/>
            <person name="Cui X.M."/>
            <person name="Yuan T.T."/>
            <person name="Jiang B.G."/>
            <person name="Yang W.F."/>
            <person name="Lam T.T."/>
            <person name="Chang Q.C."/>
            <person name="Ding S.J."/>
            <person name="Wang X.J."/>
            <person name="Zhu J.G."/>
            <person name="Ruan X.D."/>
            <person name="Zhao L."/>
            <person name="Wei J.T."/>
            <person name="Ye R.Z."/>
            <person name="Que T.C."/>
            <person name="Du C.H."/>
            <person name="Zhou Y.H."/>
            <person name="Cheng J.X."/>
            <person name="Dai P.F."/>
            <person name="Guo W.B."/>
            <person name="Han X.H."/>
            <person name="Huang E.J."/>
            <person name="Li L.F."/>
            <person name="Wei W."/>
            <person name="Gao Y.C."/>
            <person name="Liu J.Z."/>
            <person name="Shao H.Z."/>
            <person name="Wang X."/>
            <person name="Wang C.C."/>
            <person name="Yang T.C."/>
            <person name="Huo Q.B."/>
            <person name="Li W."/>
            <person name="Chen H.Y."/>
            <person name="Chen S.E."/>
            <person name="Zhou L.G."/>
            <person name="Ni X.B."/>
            <person name="Tian J.H."/>
            <person name="Sheng Y."/>
            <person name="Liu T."/>
            <person name="Pan Y.S."/>
            <person name="Xia L.Y."/>
            <person name="Li J."/>
            <person name="Zhao F."/>
            <person name="Cao W.C."/>
        </authorList>
    </citation>
    <scope>NUCLEOTIDE SEQUENCE [LARGE SCALE GENOMIC DNA]</scope>
    <source>
        <strain evidence="1">Iper-2018</strain>
    </source>
</reference>
<sequence>MLLKNEVKIEHLKKLVELGSTSELKIAAHLKQSSIDPGHFEKMKVGLAFSLLNNDAAASLLLCLKRQILDRNVLTTAWFFEPIFKWLSIMASRTTKVVLSTFDSVQHVEAVDF</sequence>
<protein>
    <submittedName>
        <fullName evidence="1">Uncharacterized protein</fullName>
    </submittedName>
</protein>
<proteinExistence type="predicted"/>
<evidence type="ECO:0000313" key="2">
    <source>
        <dbReference type="Proteomes" id="UP000805193"/>
    </source>
</evidence>
<organism evidence="1 2">
    <name type="scientific">Ixodes persulcatus</name>
    <name type="common">Taiga tick</name>
    <dbReference type="NCBI Taxonomy" id="34615"/>
    <lineage>
        <taxon>Eukaryota</taxon>
        <taxon>Metazoa</taxon>
        <taxon>Ecdysozoa</taxon>
        <taxon>Arthropoda</taxon>
        <taxon>Chelicerata</taxon>
        <taxon>Arachnida</taxon>
        <taxon>Acari</taxon>
        <taxon>Parasitiformes</taxon>
        <taxon>Ixodida</taxon>
        <taxon>Ixodoidea</taxon>
        <taxon>Ixodidae</taxon>
        <taxon>Ixodinae</taxon>
        <taxon>Ixodes</taxon>
    </lineage>
</organism>
<accession>A0AC60PIY1</accession>
<gene>
    <name evidence="1" type="ORF">HPB47_003259</name>
</gene>
<evidence type="ECO:0000313" key="1">
    <source>
        <dbReference type="EMBL" id="KAG0420835.1"/>
    </source>
</evidence>
<comment type="caution">
    <text evidence="1">The sequence shown here is derived from an EMBL/GenBank/DDBJ whole genome shotgun (WGS) entry which is preliminary data.</text>
</comment>
<dbReference type="Proteomes" id="UP000805193">
    <property type="component" value="Unassembled WGS sequence"/>
</dbReference>
<name>A0AC60PIY1_IXOPE</name>